<dbReference type="AlphaFoldDB" id="A0A1B1K6S3"/>
<evidence type="ECO:0000313" key="1">
    <source>
        <dbReference type="EMBL" id="ANS28333.1"/>
    </source>
</evidence>
<dbReference type="EMBL" id="CP009111">
    <property type="protein sequence ID" value="ANS28333.1"/>
    <property type="molecule type" value="Genomic_DNA"/>
</dbReference>
<evidence type="ECO:0000313" key="2">
    <source>
        <dbReference type="Proteomes" id="UP000186108"/>
    </source>
</evidence>
<reference evidence="1 2" key="1">
    <citation type="submission" date="2014-07" db="EMBL/GenBank/DDBJ databases">
        <authorList>
            <person name="Zhang J.E."/>
            <person name="Yang H."/>
            <person name="Guo J."/>
            <person name="Deng Z."/>
            <person name="Luo H."/>
            <person name="Luo M."/>
            <person name="Zhao B."/>
        </authorList>
    </citation>
    <scope>NUCLEOTIDE SEQUENCE [LARGE SCALE GENOMIC DNA]</scope>
    <source>
        <strain evidence="1 2">1CP</strain>
    </source>
</reference>
<dbReference type="Proteomes" id="UP000186108">
    <property type="component" value="Chromosome"/>
</dbReference>
<gene>
    <name evidence="1" type="ORF">R1CP_18245</name>
</gene>
<organism evidence="1 2">
    <name type="scientific">Rhodococcus opacus</name>
    <name type="common">Nocardia opaca</name>
    <dbReference type="NCBI Taxonomy" id="37919"/>
    <lineage>
        <taxon>Bacteria</taxon>
        <taxon>Bacillati</taxon>
        <taxon>Actinomycetota</taxon>
        <taxon>Actinomycetes</taxon>
        <taxon>Mycobacteriales</taxon>
        <taxon>Nocardiaceae</taxon>
        <taxon>Rhodococcus</taxon>
    </lineage>
</organism>
<accession>A0A1B1K6S3</accession>
<protein>
    <submittedName>
        <fullName evidence="1">Uncharacterized protein</fullName>
    </submittedName>
</protein>
<proteinExistence type="predicted"/>
<name>A0A1B1K6S3_RHOOP</name>
<sequence length="48" mass="4763">MAMISIRTGYPLRGKATPGSHCAAGRVVEKCSGTTEDANGAASAVLVG</sequence>